<dbReference type="InterPro" id="IPR003265">
    <property type="entry name" value="HhH-GPD_domain"/>
</dbReference>
<evidence type="ECO:0000259" key="5">
    <source>
        <dbReference type="SMART" id="SM00478"/>
    </source>
</evidence>
<keyword evidence="7" id="KW-1185">Reference proteome</keyword>
<keyword evidence="3" id="KW-0227">DNA damage</keyword>
<dbReference type="Pfam" id="PF00730">
    <property type="entry name" value="HhH-GPD"/>
    <property type="match status" value="1"/>
</dbReference>
<dbReference type="Gene3D" id="1.10.340.30">
    <property type="entry name" value="Hypothetical protein, domain 2"/>
    <property type="match status" value="1"/>
</dbReference>
<evidence type="ECO:0000256" key="1">
    <source>
        <dbReference type="ARBA" id="ARBA00000086"/>
    </source>
</evidence>
<gene>
    <name evidence="6" type="ORF">QT716_06390</name>
</gene>
<dbReference type="PANTHER" id="PTHR43003">
    <property type="entry name" value="DNA-3-METHYLADENINE GLYCOSYLASE"/>
    <property type="match status" value="1"/>
</dbReference>
<evidence type="ECO:0000256" key="4">
    <source>
        <dbReference type="ARBA" id="ARBA00023204"/>
    </source>
</evidence>
<protein>
    <recommendedName>
        <fullName evidence="2">DNA-3-methyladenine glycosylase II</fullName>
        <ecNumber evidence="2">3.2.2.21</ecNumber>
    </recommendedName>
</protein>
<dbReference type="SMART" id="SM00478">
    <property type="entry name" value="ENDO3c"/>
    <property type="match status" value="1"/>
</dbReference>
<dbReference type="PANTHER" id="PTHR43003:SF5">
    <property type="entry name" value="DNA-3-METHYLADENINE GLYCOSYLASE"/>
    <property type="match status" value="1"/>
</dbReference>
<evidence type="ECO:0000256" key="3">
    <source>
        <dbReference type="ARBA" id="ARBA00022763"/>
    </source>
</evidence>
<keyword evidence="4" id="KW-0234">DNA repair</keyword>
<reference evidence="6 7" key="1">
    <citation type="submission" date="2023-06" db="EMBL/GenBank/DDBJ databases">
        <title>Sporosarcina sp. nov., isolated from Korean traditional fermented seafood 'Jeotgal'.</title>
        <authorList>
            <person name="Yang A.-I."/>
            <person name="Shin N.-R."/>
        </authorList>
    </citation>
    <scope>NUCLEOTIDE SEQUENCE [LARGE SCALE GENOMIC DNA]</scope>
    <source>
        <strain evidence="6 7">KCTC3840</strain>
    </source>
</reference>
<dbReference type="InterPro" id="IPR011257">
    <property type="entry name" value="DNA_glycosylase"/>
</dbReference>
<name>A0ABU4FY91_9BACL</name>
<proteinExistence type="predicted"/>
<accession>A0ABU4FY91</accession>
<comment type="caution">
    <text evidence="6">The sequence shown here is derived from an EMBL/GenBank/DDBJ whole genome shotgun (WGS) entry which is preliminary data.</text>
</comment>
<dbReference type="Proteomes" id="UP001280629">
    <property type="component" value="Unassembled WGS sequence"/>
</dbReference>
<evidence type="ECO:0000256" key="2">
    <source>
        <dbReference type="ARBA" id="ARBA00012000"/>
    </source>
</evidence>
<feature type="domain" description="HhH-GPD" evidence="5">
    <location>
        <begin position="50"/>
        <end position="202"/>
    </location>
</feature>
<dbReference type="EC" id="3.2.2.21" evidence="2"/>
<organism evidence="6 7">
    <name type="scientific">Sporosarcina aquimarina</name>
    <dbReference type="NCBI Taxonomy" id="114975"/>
    <lineage>
        <taxon>Bacteria</taxon>
        <taxon>Bacillati</taxon>
        <taxon>Bacillota</taxon>
        <taxon>Bacilli</taxon>
        <taxon>Bacillales</taxon>
        <taxon>Caryophanaceae</taxon>
        <taxon>Sporosarcina</taxon>
    </lineage>
</organism>
<dbReference type="Gene3D" id="1.10.1670.40">
    <property type="match status" value="1"/>
</dbReference>
<comment type="catalytic activity">
    <reaction evidence="1">
        <text>Hydrolysis of alkylated DNA, releasing 3-methyladenine, 3-methylguanine, 7-methylguanine and 7-methyladenine.</text>
        <dbReference type="EC" id="3.2.2.21"/>
    </reaction>
</comment>
<dbReference type="EMBL" id="JAUBDH010000003">
    <property type="protein sequence ID" value="MDW0109683.1"/>
    <property type="molecule type" value="Genomic_DNA"/>
</dbReference>
<evidence type="ECO:0000313" key="6">
    <source>
        <dbReference type="EMBL" id="MDW0109683.1"/>
    </source>
</evidence>
<dbReference type="InterPro" id="IPR051912">
    <property type="entry name" value="Alkylbase_DNA_Glycosylase/TA"/>
</dbReference>
<dbReference type="SUPFAM" id="SSF48150">
    <property type="entry name" value="DNA-glycosylase"/>
    <property type="match status" value="1"/>
</dbReference>
<dbReference type="RefSeq" id="WP_317935228.1">
    <property type="nucleotide sequence ID" value="NZ_JAUBDH010000003.1"/>
</dbReference>
<sequence>MKTVYIRSQDESVQLICERDPMMKKLITVVGDIEIPLRTDYLASIVRSIVGQQISVSAARAIYGRLEELLDGKITAEGLRAKTKEELRLVGLTQRKADYVKDLAEKVASKELDLNNITQYTDEAIIEQLVNVKGIGNWTAEMFLILSLGREDVLAVDDVGIQRAAKWLYEVDKTERRKILIEKSPIWKPYRSIVTYYLWEAIHLGLVTDYESIDEALLKKKIPFE</sequence>
<dbReference type="CDD" id="cd00056">
    <property type="entry name" value="ENDO3c"/>
    <property type="match status" value="1"/>
</dbReference>
<evidence type="ECO:0000313" key="7">
    <source>
        <dbReference type="Proteomes" id="UP001280629"/>
    </source>
</evidence>